<evidence type="ECO:0000313" key="8">
    <source>
        <dbReference type="Proteomes" id="UP000034182"/>
    </source>
</evidence>
<dbReference type="PANTHER" id="PTHR16932">
    <property type="entry name" value="INTERFERON ALPHA-INDUCIBLE PROTEIN 27"/>
    <property type="match status" value="1"/>
</dbReference>
<reference evidence="7 8" key="2">
    <citation type="submission" date="2015-05" db="EMBL/GenBank/DDBJ databases">
        <title>Distinctive expansion of gene families associated with plant cell wall degradation and secondary metabolism in the genomes of grapevine trunk pathogens.</title>
        <authorList>
            <person name="Lawrence D.P."/>
            <person name="Travadon R."/>
            <person name="Rolshausen P.E."/>
            <person name="Baumgartner K."/>
        </authorList>
    </citation>
    <scope>NUCLEOTIDE SEQUENCE [LARGE SCALE GENOMIC DNA]</scope>
    <source>
        <strain evidence="7">DS831</strain>
    </source>
</reference>
<evidence type="ECO:0000256" key="6">
    <source>
        <dbReference type="SAM" id="Phobius"/>
    </source>
</evidence>
<evidence type="ECO:0000313" key="7">
    <source>
        <dbReference type="EMBL" id="KKY18669.1"/>
    </source>
</evidence>
<proteinExistence type="inferred from homology"/>
<evidence type="ECO:0000256" key="4">
    <source>
        <dbReference type="ARBA" id="ARBA00022989"/>
    </source>
</evidence>
<dbReference type="Pfam" id="PF06140">
    <property type="entry name" value="Ifi-6-16"/>
    <property type="match status" value="1"/>
</dbReference>
<comment type="subcellular location">
    <subcellularLocation>
        <location evidence="1">Membrane</location>
        <topology evidence="1">Multi-pass membrane protein</topology>
    </subcellularLocation>
</comment>
<dbReference type="Gene3D" id="6.10.110.10">
    <property type="match status" value="1"/>
</dbReference>
<dbReference type="AlphaFoldDB" id="A0A0G2E7Q3"/>
<keyword evidence="4 6" id="KW-1133">Transmembrane helix</keyword>
<accession>A0A0G2E7Q3</accession>
<comment type="caution">
    <text evidence="7">The sequence shown here is derived from an EMBL/GenBank/DDBJ whole genome shotgun (WGS) entry which is preliminary data.</text>
</comment>
<gene>
    <name evidence="7" type="ORF">UCDDS831_g05834</name>
</gene>
<evidence type="ECO:0000256" key="1">
    <source>
        <dbReference type="ARBA" id="ARBA00004141"/>
    </source>
</evidence>
<dbReference type="GO" id="GO:0016020">
    <property type="term" value="C:membrane"/>
    <property type="evidence" value="ECO:0007669"/>
    <property type="project" value="UniProtKB-SubCell"/>
</dbReference>
<keyword evidence="3 6" id="KW-0812">Transmembrane</keyword>
<keyword evidence="5 6" id="KW-0472">Membrane</keyword>
<reference evidence="7 8" key="1">
    <citation type="submission" date="2015-03" db="EMBL/GenBank/DDBJ databases">
        <authorList>
            <person name="Morales-Cruz A."/>
            <person name="Amrine K.C."/>
            <person name="Cantu D."/>
        </authorList>
    </citation>
    <scope>NUCLEOTIDE SEQUENCE [LARGE SCALE GENOMIC DNA]</scope>
    <source>
        <strain evidence="7">DS831</strain>
    </source>
</reference>
<protein>
    <submittedName>
        <fullName evidence="7">Uncharacterized protein</fullName>
    </submittedName>
</protein>
<sequence length="186" mass="19674">MSTARRTIRATKRIAKSLASSIRNKWEDLSAAAAHFFKEASTEIKDLLAATDWKALLQQIKNCIKNLATEIWDWVQAHPYQAGFIVLCILTITFTPTIVPPVLTAAGLTTVGPTASTIAAAVQSVISPVVAGGTFAILQSAAMGGYGVSIVLCSVQAVAAAGLVTMALWNYFFGAKSGDDDKDKKA</sequence>
<evidence type="ECO:0000256" key="2">
    <source>
        <dbReference type="ARBA" id="ARBA00007262"/>
    </source>
</evidence>
<dbReference type="EMBL" id="LAQI01000123">
    <property type="protein sequence ID" value="KKY18669.1"/>
    <property type="molecule type" value="Genomic_DNA"/>
</dbReference>
<dbReference type="Proteomes" id="UP000034182">
    <property type="component" value="Unassembled WGS sequence"/>
</dbReference>
<organism evidence="7 8">
    <name type="scientific">Diplodia seriata</name>
    <dbReference type="NCBI Taxonomy" id="420778"/>
    <lineage>
        <taxon>Eukaryota</taxon>
        <taxon>Fungi</taxon>
        <taxon>Dikarya</taxon>
        <taxon>Ascomycota</taxon>
        <taxon>Pezizomycotina</taxon>
        <taxon>Dothideomycetes</taxon>
        <taxon>Dothideomycetes incertae sedis</taxon>
        <taxon>Botryosphaeriales</taxon>
        <taxon>Botryosphaeriaceae</taxon>
        <taxon>Diplodia</taxon>
    </lineage>
</organism>
<feature type="transmembrane region" description="Helical" evidence="6">
    <location>
        <begin position="115"/>
        <end position="138"/>
    </location>
</feature>
<comment type="similarity">
    <text evidence="2">Belongs to the IFI6/IFI27 family.</text>
</comment>
<evidence type="ECO:0000256" key="3">
    <source>
        <dbReference type="ARBA" id="ARBA00022692"/>
    </source>
</evidence>
<evidence type="ECO:0000256" key="5">
    <source>
        <dbReference type="ARBA" id="ARBA00023136"/>
    </source>
</evidence>
<dbReference type="PANTHER" id="PTHR16932:SF18">
    <property type="entry name" value="INTERFERON, ALPHA-INDUCIBLE PROTEIN 27-LIKE 2"/>
    <property type="match status" value="1"/>
</dbReference>
<name>A0A0G2E7Q3_9PEZI</name>
<feature type="transmembrane region" description="Helical" evidence="6">
    <location>
        <begin position="150"/>
        <end position="172"/>
    </location>
</feature>
<feature type="transmembrane region" description="Helical" evidence="6">
    <location>
        <begin position="82"/>
        <end position="103"/>
    </location>
</feature>
<dbReference type="InterPro" id="IPR038213">
    <property type="entry name" value="IFI6/IFI27-like_sf"/>
</dbReference>
<dbReference type="InterPro" id="IPR009311">
    <property type="entry name" value="IFI6/IFI27-like"/>
</dbReference>